<dbReference type="AlphaFoldDB" id="A0A1G4BG33"/>
<dbReference type="RefSeq" id="XP_022477475.1">
    <property type="nucleotide sequence ID" value="XM_022615960.1"/>
</dbReference>
<dbReference type="Proteomes" id="UP000176998">
    <property type="component" value="Unassembled WGS sequence"/>
</dbReference>
<dbReference type="GeneID" id="34557470"/>
<evidence type="ECO:0000313" key="2">
    <source>
        <dbReference type="EMBL" id="OHF00331.1"/>
    </source>
</evidence>
<name>A0A1G4BG33_9PEZI</name>
<proteinExistence type="predicted"/>
<keyword evidence="3" id="KW-1185">Reference proteome</keyword>
<keyword evidence="1" id="KW-0812">Transmembrane</keyword>
<protein>
    <submittedName>
        <fullName evidence="2">Uncharacterized protein</fullName>
    </submittedName>
</protein>
<keyword evidence="1" id="KW-1133">Transmembrane helix</keyword>
<accession>A0A1G4BG33</accession>
<comment type="caution">
    <text evidence="2">The sequence shown here is derived from an EMBL/GenBank/DDBJ whole genome shotgun (WGS) entry which is preliminary data.</text>
</comment>
<organism evidence="2 3">
    <name type="scientific">Colletotrichum orchidophilum</name>
    <dbReference type="NCBI Taxonomy" id="1209926"/>
    <lineage>
        <taxon>Eukaryota</taxon>
        <taxon>Fungi</taxon>
        <taxon>Dikarya</taxon>
        <taxon>Ascomycota</taxon>
        <taxon>Pezizomycotina</taxon>
        <taxon>Sordariomycetes</taxon>
        <taxon>Hypocreomycetidae</taxon>
        <taxon>Glomerellales</taxon>
        <taxon>Glomerellaceae</taxon>
        <taxon>Colletotrichum</taxon>
    </lineage>
</organism>
<keyword evidence="1" id="KW-0472">Membrane</keyword>
<feature type="transmembrane region" description="Helical" evidence="1">
    <location>
        <begin position="57"/>
        <end position="80"/>
    </location>
</feature>
<sequence length="104" mass="11471">MPDAGVLGCRMMDAAAKTVGNRRLGARSDVRNLPITLPEEAAWLGWESRRTTSSARLLPFLVHMLLYGYIMVFCTNIAAYSCDSELEASTHPPTQLCCTVTQHL</sequence>
<evidence type="ECO:0000256" key="1">
    <source>
        <dbReference type="SAM" id="Phobius"/>
    </source>
</evidence>
<reference evidence="2 3" key="1">
    <citation type="submission" date="2016-09" db="EMBL/GenBank/DDBJ databases">
        <authorList>
            <person name="Capua I."/>
            <person name="De Benedictis P."/>
            <person name="Joannis T."/>
            <person name="Lombin L.H."/>
            <person name="Cattoli G."/>
        </authorList>
    </citation>
    <scope>NUCLEOTIDE SEQUENCE [LARGE SCALE GENOMIC DNA]</scope>
    <source>
        <strain evidence="2 3">IMI 309357</strain>
    </source>
</reference>
<gene>
    <name evidence="2" type="ORF">CORC01_04312</name>
</gene>
<evidence type="ECO:0000313" key="3">
    <source>
        <dbReference type="Proteomes" id="UP000176998"/>
    </source>
</evidence>
<dbReference type="EMBL" id="MJBS01000028">
    <property type="protein sequence ID" value="OHF00331.1"/>
    <property type="molecule type" value="Genomic_DNA"/>
</dbReference>